<dbReference type="VEuPathDB" id="FungiDB:MELLADRAFT_72610"/>
<dbReference type="InParanoid" id="F4RWK4"/>
<reference evidence="3" key="1">
    <citation type="journal article" date="2011" name="Proc. Natl. Acad. Sci. U.S.A.">
        <title>Obligate biotrophy features unraveled by the genomic analysis of rust fungi.</title>
        <authorList>
            <person name="Duplessis S."/>
            <person name="Cuomo C.A."/>
            <person name="Lin Y.-C."/>
            <person name="Aerts A."/>
            <person name="Tisserant E."/>
            <person name="Veneault-Fourrey C."/>
            <person name="Joly D.L."/>
            <person name="Hacquard S."/>
            <person name="Amselem J."/>
            <person name="Cantarel B.L."/>
            <person name="Chiu R."/>
            <person name="Coutinho P.M."/>
            <person name="Feau N."/>
            <person name="Field M."/>
            <person name="Frey P."/>
            <person name="Gelhaye E."/>
            <person name="Goldberg J."/>
            <person name="Grabherr M.G."/>
            <person name="Kodira C.D."/>
            <person name="Kohler A."/>
            <person name="Kuees U."/>
            <person name="Lindquist E.A."/>
            <person name="Lucas S.M."/>
            <person name="Mago R."/>
            <person name="Mauceli E."/>
            <person name="Morin E."/>
            <person name="Murat C."/>
            <person name="Pangilinan J.L."/>
            <person name="Park R."/>
            <person name="Pearson M."/>
            <person name="Quesneville H."/>
            <person name="Rouhier N."/>
            <person name="Sakthikumar S."/>
            <person name="Salamov A.A."/>
            <person name="Schmutz J."/>
            <person name="Selles B."/>
            <person name="Shapiro H."/>
            <person name="Tanguay P."/>
            <person name="Tuskan G.A."/>
            <person name="Henrissat B."/>
            <person name="Van de Peer Y."/>
            <person name="Rouze P."/>
            <person name="Ellis J.G."/>
            <person name="Dodds P.N."/>
            <person name="Schein J.E."/>
            <person name="Zhong S."/>
            <person name="Hamelin R.C."/>
            <person name="Grigoriev I.V."/>
            <person name="Szabo L.J."/>
            <person name="Martin F."/>
        </authorList>
    </citation>
    <scope>NUCLEOTIDE SEQUENCE [LARGE SCALE GENOMIC DNA]</scope>
    <source>
        <strain evidence="3">98AG31 / pathotype 3-4-7</strain>
    </source>
</reference>
<dbReference type="HOGENOM" id="CLU_1366510_0_0_1"/>
<feature type="region of interest" description="Disordered" evidence="1">
    <location>
        <begin position="1"/>
        <end position="110"/>
    </location>
</feature>
<dbReference type="GeneID" id="18932145"/>
<feature type="compositionally biased region" description="Polar residues" evidence="1">
    <location>
        <begin position="30"/>
        <end position="51"/>
    </location>
</feature>
<sequence length="200" mass="21571">MRAQRVALPPPDPTTNSTTRTATRVPLNPIASTNHGPSDGFSKTTNLGHSNTTHKHLPSTHPHGVNVLSSSEPMIPNRGFKPSRTASGSSQVAPPPTSHPVPTRPLPRRAIPESDRLSKGIQAFKVFKASSQIQSKVSPQSTACSCIIKTDSSHSCVWLTRRTSDSCPHSSSTIPCTRIKRSPRVKRAATRALRPLANLR</sequence>
<keyword evidence="3" id="KW-1185">Reference proteome</keyword>
<dbReference type="EMBL" id="GL883125">
    <property type="protein sequence ID" value="EGG03297.1"/>
    <property type="molecule type" value="Genomic_DNA"/>
</dbReference>
<dbReference type="RefSeq" id="XP_007413432.1">
    <property type="nucleotide sequence ID" value="XM_007413370.1"/>
</dbReference>
<dbReference type="AlphaFoldDB" id="F4RWK4"/>
<dbReference type="Proteomes" id="UP000001072">
    <property type="component" value="Unassembled WGS sequence"/>
</dbReference>
<feature type="compositionally biased region" description="Low complexity" evidence="1">
    <location>
        <begin position="14"/>
        <end position="26"/>
    </location>
</feature>
<dbReference type="STRING" id="747676.F4RWK4"/>
<organism evidence="3">
    <name type="scientific">Melampsora larici-populina (strain 98AG31 / pathotype 3-4-7)</name>
    <name type="common">Poplar leaf rust fungus</name>
    <dbReference type="NCBI Taxonomy" id="747676"/>
    <lineage>
        <taxon>Eukaryota</taxon>
        <taxon>Fungi</taxon>
        <taxon>Dikarya</taxon>
        <taxon>Basidiomycota</taxon>
        <taxon>Pucciniomycotina</taxon>
        <taxon>Pucciniomycetes</taxon>
        <taxon>Pucciniales</taxon>
        <taxon>Melampsoraceae</taxon>
        <taxon>Melampsora</taxon>
    </lineage>
</organism>
<evidence type="ECO:0000313" key="3">
    <source>
        <dbReference type="Proteomes" id="UP000001072"/>
    </source>
</evidence>
<gene>
    <name evidence="2" type="ORF">MELLADRAFT_72610</name>
</gene>
<feature type="compositionally biased region" description="Pro residues" evidence="1">
    <location>
        <begin position="93"/>
        <end position="105"/>
    </location>
</feature>
<protein>
    <submittedName>
        <fullName evidence="2">Uncharacterized protein</fullName>
    </submittedName>
</protein>
<evidence type="ECO:0000313" key="2">
    <source>
        <dbReference type="EMBL" id="EGG03297.1"/>
    </source>
</evidence>
<accession>F4RWK4</accession>
<evidence type="ECO:0000256" key="1">
    <source>
        <dbReference type="SAM" id="MobiDB-lite"/>
    </source>
</evidence>
<dbReference type="KEGG" id="mlr:MELLADRAFT_72610"/>
<proteinExistence type="predicted"/>
<name>F4RWK4_MELLP</name>